<name>A0AAD5WJM0_PARTN</name>
<feature type="transmembrane region" description="Helical" evidence="2">
    <location>
        <begin position="83"/>
        <end position="102"/>
    </location>
</feature>
<proteinExistence type="predicted"/>
<feature type="compositionally biased region" description="Polar residues" evidence="1">
    <location>
        <begin position="372"/>
        <end position="394"/>
    </location>
</feature>
<feature type="region of interest" description="Disordered" evidence="1">
    <location>
        <begin position="347"/>
        <end position="401"/>
    </location>
</feature>
<dbReference type="EMBL" id="JAHQIW010007117">
    <property type="protein sequence ID" value="KAJ1372261.1"/>
    <property type="molecule type" value="Genomic_DNA"/>
</dbReference>
<evidence type="ECO:0000256" key="2">
    <source>
        <dbReference type="SAM" id="Phobius"/>
    </source>
</evidence>
<protein>
    <submittedName>
        <fullName evidence="3">Uncharacterized protein</fullName>
    </submittedName>
</protein>
<feature type="compositionally biased region" description="Basic and acidic residues" evidence="1">
    <location>
        <begin position="221"/>
        <end position="247"/>
    </location>
</feature>
<evidence type="ECO:0000256" key="1">
    <source>
        <dbReference type="SAM" id="MobiDB-lite"/>
    </source>
</evidence>
<evidence type="ECO:0000313" key="4">
    <source>
        <dbReference type="Proteomes" id="UP001196413"/>
    </source>
</evidence>
<keyword evidence="4" id="KW-1185">Reference proteome</keyword>
<dbReference type="Proteomes" id="UP001196413">
    <property type="component" value="Unassembled WGS sequence"/>
</dbReference>
<feature type="region of interest" description="Disordered" evidence="1">
    <location>
        <begin position="208"/>
        <end position="253"/>
    </location>
</feature>
<accession>A0AAD5WJM0</accession>
<sequence>MFLLIALTLSNVVSISQNILIFLWYIGIFGDISRPVLSAGLPYSHSFFLRHTPFCGSRFDLLKSKWTQSPCTIPYHQIEAAQALLHVILAAITLILSVIVILENRQVKRERPKMPLPAQYAQIKRSPQSLAVAPSVNDSGTGYMSSYDDAAVVTLPENRIPPYSYERHNRNKRAKIRPNSMPQPNLDHYSNIKAMDSEKDDLQLNLHAKRSSSSTGGRFRKSCEQQRRASMHEDIGTYDGSNEHEFGRPPTGNLTSLVSFDPKSRTLLRVREHRDSDDDDSVGYSRIGKISVDSGMYERIRSRGIHSSRDRLNSPTSHILAESRVKNISQDSVPSMMAPVLVCDEPVRDGSHDVSSADSGFPGSSSDWPIGYSSSQEAGKGRQSNAALPNSPSGRSLFITDDQIRTTEYKSNFRVEAKDRGKAIGHYHSVSEFPLTAESPTPNVPIITGTGLLV</sequence>
<gene>
    <name evidence="3" type="ORF">KIN20_034368</name>
</gene>
<feature type="compositionally biased region" description="Low complexity" evidence="1">
    <location>
        <begin position="356"/>
        <end position="367"/>
    </location>
</feature>
<reference evidence="3" key="1">
    <citation type="submission" date="2021-06" db="EMBL/GenBank/DDBJ databases">
        <title>Parelaphostrongylus tenuis whole genome reference sequence.</title>
        <authorList>
            <person name="Garwood T.J."/>
            <person name="Larsen P.A."/>
            <person name="Fountain-Jones N.M."/>
            <person name="Garbe J.R."/>
            <person name="Macchietto M.G."/>
            <person name="Kania S.A."/>
            <person name="Gerhold R.W."/>
            <person name="Richards J.E."/>
            <person name="Wolf T.M."/>
        </authorList>
    </citation>
    <scope>NUCLEOTIDE SEQUENCE</scope>
    <source>
        <strain evidence="3">MNPRO001-30</strain>
        <tissue evidence="3">Meninges</tissue>
    </source>
</reference>
<organism evidence="3 4">
    <name type="scientific">Parelaphostrongylus tenuis</name>
    <name type="common">Meningeal worm</name>
    <dbReference type="NCBI Taxonomy" id="148309"/>
    <lineage>
        <taxon>Eukaryota</taxon>
        <taxon>Metazoa</taxon>
        <taxon>Ecdysozoa</taxon>
        <taxon>Nematoda</taxon>
        <taxon>Chromadorea</taxon>
        <taxon>Rhabditida</taxon>
        <taxon>Rhabditina</taxon>
        <taxon>Rhabditomorpha</taxon>
        <taxon>Strongyloidea</taxon>
        <taxon>Metastrongylidae</taxon>
        <taxon>Parelaphostrongylus</taxon>
    </lineage>
</organism>
<keyword evidence="2" id="KW-0812">Transmembrane</keyword>
<dbReference type="AlphaFoldDB" id="A0AAD5WJM0"/>
<keyword evidence="2" id="KW-0472">Membrane</keyword>
<comment type="caution">
    <text evidence="3">The sequence shown here is derived from an EMBL/GenBank/DDBJ whole genome shotgun (WGS) entry which is preliminary data.</text>
</comment>
<evidence type="ECO:0000313" key="3">
    <source>
        <dbReference type="EMBL" id="KAJ1372261.1"/>
    </source>
</evidence>
<keyword evidence="2" id="KW-1133">Transmembrane helix</keyword>